<organism evidence="2 3">
    <name type="scientific">Deinococcus aerophilus</name>
    <dbReference type="NCBI Taxonomy" id="522488"/>
    <lineage>
        <taxon>Bacteria</taxon>
        <taxon>Thermotogati</taxon>
        <taxon>Deinococcota</taxon>
        <taxon>Deinococci</taxon>
        <taxon>Deinococcales</taxon>
        <taxon>Deinococcaceae</taxon>
        <taxon>Deinococcus</taxon>
    </lineage>
</organism>
<dbReference type="EMBL" id="BMOM01000001">
    <property type="protein sequence ID" value="GGL96552.1"/>
    <property type="molecule type" value="Genomic_DNA"/>
</dbReference>
<reference evidence="3" key="1">
    <citation type="journal article" date="2019" name="Int. J. Syst. Evol. Microbiol.">
        <title>The Global Catalogue of Microorganisms (GCM) 10K type strain sequencing project: providing services to taxonomists for standard genome sequencing and annotation.</title>
        <authorList>
            <consortium name="The Broad Institute Genomics Platform"/>
            <consortium name="The Broad Institute Genome Sequencing Center for Infectious Disease"/>
            <person name="Wu L."/>
            <person name="Ma J."/>
        </authorList>
    </citation>
    <scope>NUCLEOTIDE SEQUENCE [LARGE SCALE GENOMIC DNA]</scope>
    <source>
        <strain evidence="3">JCM 15443</strain>
    </source>
</reference>
<dbReference type="InterPro" id="IPR036108">
    <property type="entry name" value="4pyrrol_syn_uPrphyn_synt_sf"/>
</dbReference>
<dbReference type="CDD" id="cd06578">
    <property type="entry name" value="HemD"/>
    <property type="match status" value="1"/>
</dbReference>
<dbReference type="SUPFAM" id="SSF69618">
    <property type="entry name" value="HemD-like"/>
    <property type="match status" value="1"/>
</dbReference>
<keyword evidence="3" id="KW-1185">Reference proteome</keyword>
<dbReference type="Gene3D" id="3.40.50.10090">
    <property type="match status" value="2"/>
</dbReference>
<evidence type="ECO:0000259" key="1">
    <source>
        <dbReference type="Pfam" id="PF02602"/>
    </source>
</evidence>
<sequence>MTEPAVQASGFTARAGRRPSPLTLSAVARPATGVLGGLHVLSLESRRAGEMAALIGRWGGVPVLAPSMREQKLDLTRSLDDFERSLATGDLHTLVCMTGVGTRVFLRALAARDPRHLDTLRGMPLVTCGSQAQQAAQELGLSGTHLAQPLGWHDVQAHLLGSLQRGQHAAVLEYGEAMPAPLVRELSFAGLRLSGVPVYRCAFPHDAGPLDAAVRHCVLGGPEVLLLSSGTQALHFLKYAERLGLLAHARDALNRLVTVSIGPACSEAARDLGLRIDLEADPHKMDRLVQLAAEEAPGLLRQRRLLKTG</sequence>
<proteinExistence type="predicted"/>
<dbReference type="Proteomes" id="UP000661918">
    <property type="component" value="Unassembled WGS sequence"/>
</dbReference>
<dbReference type="InterPro" id="IPR003754">
    <property type="entry name" value="4pyrrol_synth_uPrphyn_synth"/>
</dbReference>
<protein>
    <recommendedName>
        <fullName evidence="1">Tetrapyrrole biosynthesis uroporphyrinogen III synthase domain-containing protein</fullName>
    </recommendedName>
</protein>
<dbReference type="PANTHER" id="PTHR40082">
    <property type="entry name" value="BLR5956 PROTEIN"/>
    <property type="match status" value="1"/>
</dbReference>
<evidence type="ECO:0000313" key="2">
    <source>
        <dbReference type="EMBL" id="GGL96552.1"/>
    </source>
</evidence>
<evidence type="ECO:0000313" key="3">
    <source>
        <dbReference type="Proteomes" id="UP000661918"/>
    </source>
</evidence>
<dbReference type="RefSeq" id="WP_229752724.1">
    <property type="nucleotide sequence ID" value="NZ_BMOM01000001.1"/>
</dbReference>
<name>A0ABQ2GHC9_9DEIO</name>
<accession>A0ABQ2GHC9</accession>
<dbReference type="InterPro" id="IPR039793">
    <property type="entry name" value="UROS/Hem4"/>
</dbReference>
<gene>
    <name evidence="2" type="ORF">GCM10010841_01180</name>
</gene>
<dbReference type="Pfam" id="PF02602">
    <property type="entry name" value="HEM4"/>
    <property type="match status" value="1"/>
</dbReference>
<feature type="domain" description="Tetrapyrrole biosynthesis uroporphyrinogen III synthase" evidence="1">
    <location>
        <begin position="50"/>
        <end position="290"/>
    </location>
</feature>
<comment type="caution">
    <text evidence="2">The sequence shown here is derived from an EMBL/GenBank/DDBJ whole genome shotgun (WGS) entry which is preliminary data.</text>
</comment>
<dbReference type="PANTHER" id="PTHR40082:SF1">
    <property type="entry name" value="BLR5956 PROTEIN"/>
    <property type="match status" value="1"/>
</dbReference>